<organism evidence="4 5">
    <name type="scientific">Cadophora malorum</name>
    <dbReference type="NCBI Taxonomy" id="108018"/>
    <lineage>
        <taxon>Eukaryota</taxon>
        <taxon>Fungi</taxon>
        <taxon>Dikarya</taxon>
        <taxon>Ascomycota</taxon>
        <taxon>Pezizomycotina</taxon>
        <taxon>Leotiomycetes</taxon>
        <taxon>Helotiales</taxon>
        <taxon>Ploettnerulaceae</taxon>
        <taxon>Cadophora</taxon>
    </lineage>
</organism>
<evidence type="ECO:0000256" key="2">
    <source>
        <dbReference type="SAM" id="Phobius"/>
    </source>
</evidence>
<evidence type="ECO:0000256" key="1">
    <source>
        <dbReference type="SAM" id="MobiDB-lite"/>
    </source>
</evidence>
<keyword evidence="2" id="KW-0472">Membrane</keyword>
<evidence type="ECO:0000313" key="5">
    <source>
        <dbReference type="Proteomes" id="UP000664132"/>
    </source>
</evidence>
<dbReference type="EMBL" id="JAFJYH010000130">
    <property type="protein sequence ID" value="KAG4418370.1"/>
    <property type="molecule type" value="Genomic_DNA"/>
</dbReference>
<comment type="caution">
    <text evidence="4">The sequence shown here is derived from an EMBL/GenBank/DDBJ whole genome shotgun (WGS) entry which is preliminary data.</text>
</comment>
<evidence type="ECO:0000313" key="4">
    <source>
        <dbReference type="EMBL" id="KAG4418370.1"/>
    </source>
</evidence>
<keyword evidence="2" id="KW-1133">Transmembrane helix</keyword>
<feature type="transmembrane region" description="Helical" evidence="2">
    <location>
        <begin position="386"/>
        <end position="406"/>
    </location>
</feature>
<proteinExistence type="predicted"/>
<name>A0A8H7TFU2_9HELO</name>
<keyword evidence="5" id="KW-1185">Reference proteome</keyword>
<accession>A0A8H7TFU2</accession>
<feature type="region of interest" description="Disordered" evidence="1">
    <location>
        <begin position="315"/>
        <end position="378"/>
    </location>
</feature>
<dbReference type="AlphaFoldDB" id="A0A8H7TFU2"/>
<protein>
    <submittedName>
        <fullName evidence="4">Uncharacterized protein</fullName>
    </submittedName>
</protein>
<reference evidence="4" key="1">
    <citation type="submission" date="2021-02" db="EMBL/GenBank/DDBJ databases">
        <title>Genome sequence Cadophora malorum strain M34.</title>
        <authorList>
            <person name="Stefanovic E."/>
            <person name="Vu D."/>
            <person name="Scully C."/>
            <person name="Dijksterhuis J."/>
            <person name="Roader J."/>
            <person name="Houbraken J."/>
        </authorList>
    </citation>
    <scope>NUCLEOTIDE SEQUENCE</scope>
    <source>
        <strain evidence="4">M34</strain>
    </source>
</reference>
<keyword evidence="2" id="KW-0812">Transmembrane</keyword>
<dbReference type="OrthoDB" id="2110578at2759"/>
<gene>
    <name evidence="4" type="ORF">IFR04_008512</name>
</gene>
<feature type="signal peptide" evidence="3">
    <location>
        <begin position="1"/>
        <end position="17"/>
    </location>
</feature>
<feature type="chain" id="PRO_5034501503" evidence="3">
    <location>
        <begin position="18"/>
        <end position="407"/>
    </location>
</feature>
<keyword evidence="3" id="KW-0732">Signal</keyword>
<feature type="compositionally biased region" description="Gly residues" evidence="1">
    <location>
        <begin position="315"/>
        <end position="377"/>
    </location>
</feature>
<evidence type="ECO:0000256" key="3">
    <source>
        <dbReference type="SAM" id="SignalP"/>
    </source>
</evidence>
<sequence length="407" mass="39995">MHLKIFALAAAASTVTAQTPSFCDKYTIALFKDNTAANQYKLLTAVVNTAVIGNYSETANGAVVPGILAPARVGGAAVDLLPYFNGVLASTNQGGSSGVAVNFLDDGGASALKAGRPANGNTSRQFSLLTHLYQYFGTLLGCSMQGGSEFPAYSAHSSQYNVHKFMVLSPSEVTYFIEQVAASALSFGVTPEDIAPVGQALMSLFGFRCSPPTVVIPSQGAQPQSICSAQDCPIAANSSCVGVQNITHPAVAIPGVVPTDPSKNMTYPNGTYPGGPRYCNPYRCRCGCRGAVCPCGYTDCTGLKCDGDYPSENGGSGGQGGGGGSGGAGGQGGAGGSGSGGSGSDSDSGSGGSGSGSGGSGSGSGSGNGSTPGGNGGYNPTTVSTAGAAALGMSIVAIVGGAIAFLL</sequence>
<dbReference type="Proteomes" id="UP000664132">
    <property type="component" value="Unassembled WGS sequence"/>
</dbReference>